<dbReference type="InterPro" id="IPR031599">
    <property type="entry name" value="ABC_tran_2"/>
</dbReference>
<feature type="transmembrane region" description="Helical" evidence="1">
    <location>
        <begin position="354"/>
        <end position="380"/>
    </location>
</feature>
<name>A0ABT9UW89_9FIRM</name>
<keyword evidence="1" id="KW-0812">Transmembrane</keyword>
<evidence type="ECO:0000256" key="1">
    <source>
        <dbReference type="SAM" id="Phobius"/>
    </source>
</evidence>
<feature type="transmembrane region" description="Helical" evidence="1">
    <location>
        <begin position="401"/>
        <end position="425"/>
    </location>
</feature>
<feature type="transmembrane region" description="Helical" evidence="1">
    <location>
        <begin position="112"/>
        <end position="135"/>
    </location>
</feature>
<keyword evidence="1" id="KW-1133">Transmembrane helix</keyword>
<gene>
    <name evidence="2" type="ORF">J2S18_002484</name>
</gene>
<feature type="transmembrane region" description="Helical" evidence="1">
    <location>
        <begin position="31"/>
        <end position="52"/>
    </location>
</feature>
<dbReference type="RefSeq" id="WP_307487248.1">
    <property type="nucleotide sequence ID" value="NZ_JAUSUF010000010.1"/>
</dbReference>
<dbReference type="EMBL" id="JAUSUF010000010">
    <property type="protein sequence ID" value="MDQ0150536.1"/>
    <property type="molecule type" value="Genomic_DNA"/>
</dbReference>
<accession>A0ABT9UW89</accession>
<organism evidence="2 3">
    <name type="scientific">Eubacterium multiforme</name>
    <dbReference type="NCBI Taxonomy" id="83339"/>
    <lineage>
        <taxon>Bacteria</taxon>
        <taxon>Bacillati</taxon>
        <taxon>Bacillota</taxon>
        <taxon>Clostridia</taxon>
        <taxon>Eubacteriales</taxon>
        <taxon>Eubacteriaceae</taxon>
        <taxon>Eubacterium</taxon>
    </lineage>
</organism>
<feature type="transmembrane region" description="Helical" evidence="1">
    <location>
        <begin position="181"/>
        <end position="200"/>
    </location>
</feature>
<comment type="caution">
    <text evidence="2">The sequence shown here is derived from an EMBL/GenBank/DDBJ whole genome shotgun (WGS) entry which is preliminary data.</text>
</comment>
<keyword evidence="3" id="KW-1185">Reference proteome</keyword>
<dbReference type="Proteomes" id="UP001228504">
    <property type="component" value="Unassembled WGS sequence"/>
</dbReference>
<feature type="transmembrane region" description="Helical" evidence="1">
    <location>
        <begin position="431"/>
        <end position="454"/>
    </location>
</feature>
<proteinExistence type="predicted"/>
<protein>
    <submittedName>
        <fullName evidence="2">ABC-2 type transport system permease protein</fullName>
    </submittedName>
</protein>
<feature type="transmembrane region" description="Helical" evidence="1">
    <location>
        <begin position="501"/>
        <end position="521"/>
    </location>
</feature>
<keyword evidence="1" id="KW-0472">Membrane</keyword>
<feature type="transmembrane region" description="Helical" evidence="1">
    <location>
        <begin position="474"/>
        <end position="495"/>
    </location>
</feature>
<feature type="transmembrane region" description="Helical" evidence="1">
    <location>
        <begin position="250"/>
        <end position="272"/>
    </location>
</feature>
<evidence type="ECO:0000313" key="3">
    <source>
        <dbReference type="Proteomes" id="UP001228504"/>
    </source>
</evidence>
<sequence length="534" mass="59967">MNRIKILTKYFLGNSFNNASSGIKSKKLATFLYILILFGLSMPFCNMIMNMYEPFSKIGQEGFLLSFIFLFGSLIILLLGIYDILDSFFFSDDVEPLMPMPFKSSELMIGKFITTLIDMYIYLSIIILPLIAFGALKKAGITYFLMLIPVYLLSPIVTIIFCILIIMLLMSFINISKHQNLFKIIFSTLGIVIMLFLYSLNSNSMSSENVSKAMQSNNGLINLSNKIFITNIFSTKALIYSNSLKGLLNLGLLILISAIALIISCYLGKILYTKTLSKRTDTFSKRENILEKQGNKVIVQNSKIKTLILREIRTILREPSNFINCVVMLIYMPIFVCVFFIKGNIFDGASQEKINIIVMAATFLAISLTISGNAVAATALSREGKDILVSKYIPVSYKTQIHSKIILSFAINGLSILLGIGILIYAKVSPLIFVLSLIIQILTVITISLSEMLLDYTAPKLNWVDIKNLYSKNFRPLLIMLVCLILGIVNIYLGIALSPFIIFLVDGIVLLISIVLLYKFLIKFGIKAYEKDYL</sequence>
<feature type="transmembrane region" description="Helical" evidence="1">
    <location>
        <begin position="141"/>
        <end position="169"/>
    </location>
</feature>
<dbReference type="Pfam" id="PF16949">
    <property type="entry name" value="ABC_tran_2"/>
    <property type="match status" value="1"/>
</dbReference>
<feature type="transmembrane region" description="Helical" evidence="1">
    <location>
        <begin position="64"/>
        <end position="91"/>
    </location>
</feature>
<feature type="transmembrane region" description="Helical" evidence="1">
    <location>
        <begin position="322"/>
        <end position="342"/>
    </location>
</feature>
<reference evidence="2 3" key="1">
    <citation type="submission" date="2023-07" db="EMBL/GenBank/DDBJ databases">
        <title>Genomic Encyclopedia of Type Strains, Phase IV (KMG-IV): sequencing the most valuable type-strain genomes for metagenomic binning, comparative biology and taxonomic classification.</title>
        <authorList>
            <person name="Goeker M."/>
        </authorList>
    </citation>
    <scope>NUCLEOTIDE SEQUENCE [LARGE SCALE GENOMIC DNA]</scope>
    <source>
        <strain evidence="2 3">DSM 20694</strain>
    </source>
</reference>
<evidence type="ECO:0000313" key="2">
    <source>
        <dbReference type="EMBL" id="MDQ0150536.1"/>
    </source>
</evidence>